<dbReference type="InterPro" id="IPR047216">
    <property type="entry name" value="Endonuclease_DUF559_bact"/>
</dbReference>
<name>A0ABT8WZ97_9FLAO</name>
<gene>
    <name evidence="2" type="ORF">Q4Q39_06230</name>
</gene>
<dbReference type="Proteomes" id="UP001176891">
    <property type="component" value="Unassembled WGS sequence"/>
</dbReference>
<evidence type="ECO:0000259" key="1">
    <source>
        <dbReference type="Pfam" id="PF04480"/>
    </source>
</evidence>
<sequence length="120" mass="14273">MSNKIHNHKYLEEYRKALRKNSTSAEAALWTFLQKKKLEGRKFRRQHSIKNYIVDFYCASEKLIIELDGAYHLDSAQQNYDCERTKDLNELGFEVLRFENKLVFENIANVLEEISNHFKG</sequence>
<dbReference type="PANTHER" id="PTHR38590:SF1">
    <property type="entry name" value="BLL0828 PROTEIN"/>
    <property type="match status" value="1"/>
</dbReference>
<comment type="caution">
    <text evidence="2">The sequence shown here is derived from an EMBL/GenBank/DDBJ whole genome shotgun (WGS) entry which is preliminary data.</text>
</comment>
<dbReference type="InterPro" id="IPR011335">
    <property type="entry name" value="Restrct_endonuc-II-like"/>
</dbReference>
<dbReference type="SUPFAM" id="SSF52980">
    <property type="entry name" value="Restriction endonuclease-like"/>
    <property type="match status" value="1"/>
</dbReference>
<reference evidence="2" key="1">
    <citation type="submission" date="2023-07" db="EMBL/GenBank/DDBJ databases">
        <title>Two novel species in the genus Flavivirga.</title>
        <authorList>
            <person name="Kwon K."/>
        </authorList>
    </citation>
    <scope>NUCLEOTIDE SEQUENCE</scope>
    <source>
        <strain evidence="2">KACC 14157</strain>
    </source>
</reference>
<dbReference type="InterPro" id="IPR007569">
    <property type="entry name" value="DUF559"/>
</dbReference>
<dbReference type="Gene3D" id="3.40.960.10">
    <property type="entry name" value="VSR Endonuclease"/>
    <property type="match status" value="1"/>
</dbReference>
<proteinExistence type="predicted"/>
<keyword evidence="3" id="KW-1185">Reference proteome</keyword>
<dbReference type="PANTHER" id="PTHR38590">
    <property type="entry name" value="BLL0828 PROTEIN"/>
    <property type="match status" value="1"/>
</dbReference>
<accession>A0ABT8WZ97</accession>
<dbReference type="Pfam" id="PF04480">
    <property type="entry name" value="DUF559"/>
    <property type="match status" value="1"/>
</dbReference>
<feature type="domain" description="DUF559" evidence="1">
    <location>
        <begin position="11"/>
        <end position="117"/>
    </location>
</feature>
<organism evidence="2 3">
    <name type="scientific">Flavivirga amylovorans</name>
    <dbReference type="NCBI Taxonomy" id="870486"/>
    <lineage>
        <taxon>Bacteria</taxon>
        <taxon>Pseudomonadati</taxon>
        <taxon>Bacteroidota</taxon>
        <taxon>Flavobacteriia</taxon>
        <taxon>Flavobacteriales</taxon>
        <taxon>Flavobacteriaceae</taxon>
        <taxon>Flavivirga</taxon>
    </lineage>
</organism>
<dbReference type="CDD" id="cd01038">
    <property type="entry name" value="Endonuclease_DUF559"/>
    <property type="match status" value="1"/>
</dbReference>
<dbReference type="EMBL" id="JAUOEM010000002">
    <property type="protein sequence ID" value="MDO5987002.1"/>
    <property type="molecule type" value="Genomic_DNA"/>
</dbReference>
<evidence type="ECO:0000313" key="2">
    <source>
        <dbReference type="EMBL" id="MDO5987002.1"/>
    </source>
</evidence>
<dbReference type="RefSeq" id="WP_303281544.1">
    <property type="nucleotide sequence ID" value="NZ_BAABCZ010000005.1"/>
</dbReference>
<evidence type="ECO:0000313" key="3">
    <source>
        <dbReference type="Proteomes" id="UP001176891"/>
    </source>
</evidence>
<protein>
    <submittedName>
        <fullName evidence="2">DUF559 domain-containing protein</fullName>
    </submittedName>
</protein>